<comment type="caution">
    <text evidence="1">The sequence shown here is derived from an EMBL/GenBank/DDBJ whole genome shotgun (WGS) entry which is preliminary data.</text>
</comment>
<dbReference type="Proteomes" id="UP000613030">
    <property type="component" value="Unassembled WGS sequence"/>
</dbReference>
<evidence type="ECO:0000313" key="2">
    <source>
        <dbReference type="Proteomes" id="UP000613030"/>
    </source>
</evidence>
<name>A0ABS1KWW8_9BACT</name>
<reference evidence="1 2" key="1">
    <citation type="submission" date="2021-01" db="EMBL/GenBank/DDBJ databases">
        <title>Chryseolinea sp. Jin1 Genome sequencing and assembly.</title>
        <authorList>
            <person name="Kim I."/>
        </authorList>
    </citation>
    <scope>NUCLEOTIDE SEQUENCE [LARGE SCALE GENOMIC DNA]</scope>
    <source>
        <strain evidence="1 2">Jin1</strain>
    </source>
</reference>
<dbReference type="EMBL" id="JAERRB010000008">
    <property type="protein sequence ID" value="MBL0743698.1"/>
    <property type="molecule type" value="Genomic_DNA"/>
</dbReference>
<accession>A0ABS1KWW8</accession>
<dbReference type="RefSeq" id="WP_202013087.1">
    <property type="nucleotide sequence ID" value="NZ_JAERRB010000008.1"/>
</dbReference>
<keyword evidence="2" id="KW-1185">Reference proteome</keyword>
<gene>
    <name evidence="1" type="ORF">JI741_20880</name>
</gene>
<organism evidence="1 2">
    <name type="scientific">Chryseolinea lacunae</name>
    <dbReference type="NCBI Taxonomy" id="2801331"/>
    <lineage>
        <taxon>Bacteria</taxon>
        <taxon>Pseudomonadati</taxon>
        <taxon>Bacteroidota</taxon>
        <taxon>Cytophagia</taxon>
        <taxon>Cytophagales</taxon>
        <taxon>Fulvivirgaceae</taxon>
        <taxon>Chryseolinea</taxon>
    </lineage>
</organism>
<sequence length="186" mass="20910">MREKVALLILLAACCFGCDKAPDLVLPEKSVEGLNTLGFMVNDCVWSNYGIRCVGTRCNDNFVTAQLQKEAEKPFALSISAAFTVNRLGIDQQFLLEANGITSTGVFSLDSLEGEQMIWVENMDEKYFKEFVLTRQSHGELVINHYDTLFGIVSGEFNGVLFNPQRPAETITIRHGRFDAELQYKR</sequence>
<proteinExistence type="predicted"/>
<protein>
    <submittedName>
        <fullName evidence="1">Uncharacterized protein</fullName>
    </submittedName>
</protein>
<evidence type="ECO:0000313" key="1">
    <source>
        <dbReference type="EMBL" id="MBL0743698.1"/>
    </source>
</evidence>